<reference evidence="11" key="1">
    <citation type="journal article" date="2015" name="Nature">
        <title>Complex archaea that bridge the gap between prokaryotes and eukaryotes.</title>
        <authorList>
            <person name="Spang A."/>
            <person name="Saw J.H."/>
            <person name="Jorgensen S.L."/>
            <person name="Zaremba-Niedzwiedzka K."/>
            <person name="Martijn J."/>
            <person name="Lind A.E."/>
            <person name="van Eijk R."/>
            <person name="Schleper C."/>
            <person name="Guy L."/>
            <person name="Ettema T.J."/>
        </authorList>
    </citation>
    <scope>NUCLEOTIDE SEQUENCE</scope>
</reference>
<dbReference type="PANTHER" id="PTHR46566:SF1">
    <property type="entry name" value="1-PHOSPHOFRUCTOKINASE"/>
    <property type="match status" value="1"/>
</dbReference>
<comment type="caution">
    <text evidence="11">The sequence shown here is derived from an EMBL/GenBank/DDBJ whole genome shotgun (WGS) entry which is preliminary data.</text>
</comment>
<evidence type="ECO:0000256" key="7">
    <source>
        <dbReference type="ARBA" id="ARBA00022840"/>
    </source>
</evidence>
<dbReference type="InterPro" id="IPR011611">
    <property type="entry name" value="PfkB_dom"/>
</dbReference>
<dbReference type="Gene3D" id="3.40.1190.20">
    <property type="match status" value="1"/>
</dbReference>
<comment type="similarity">
    <text evidence="1">Belongs to the carbohydrate kinase PfkB family.</text>
</comment>
<evidence type="ECO:0000256" key="6">
    <source>
        <dbReference type="ARBA" id="ARBA00022777"/>
    </source>
</evidence>
<evidence type="ECO:0000256" key="4">
    <source>
        <dbReference type="ARBA" id="ARBA00022679"/>
    </source>
</evidence>
<dbReference type="GO" id="GO:0044281">
    <property type="term" value="P:small molecule metabolic process"/>
    <property type="evidence" value="ECO:0007669"/>
    <property type="project" value="UniProtKB-ARBA"/>
</dbReference>
<organism evidence="11">
    <name type="scientific">marine sediment metagenome</name>
    <dbReference type="NCBI Taxonomy" id="412755"/>
    <lineage>
        <taxon>unclassified sequences</taxon>
        <taxon>metagenomes</taxon>
        <taxon>ecological metagenomes</taxon>
    </lineage>
</organism>
<dbReference type="EMBL" id="LAZR01008431">
    <property type="protein sequence ID" value="KKM78813.1"/>
    <property type="molecule type" value="Genomic_DNA"/>
</dbReference>
<dbReference type="GO" id="GO:0016052">
    <property type="term" value="P:carbohydrate catabolic process"/>
    <property type="evidence" value="ECO:0007669"/>
    <property type="project" value="UniProtKB-ARBA"/>
</dbReference>
<evidence type="ECO:0000256" key="3">
    <source>
        <dbReference type="ARBA" id="ARBA00013596"/>
    </source>
</evidence>
<gene>
    <name evidence="11" type="ORF">LCGC14_1356200</name>
</gene>
<dbReference type="Pfam" id="PF00294">
    <property type="entry name" value="PfkB"/>
    <property type="match status" value="1"/>
</dbReference>
<sequence>MILTVTLNPALDRVVNVASFRPGKVNLIGKERTRIAGGKGINVSRVVKTLGERTLATGWLGGSQGRIIKRNLDKENIDTDFVFIKEESRLNLTILDPVSDKKTHLVEEGPLISYPEIKNLKEKLKSLAARAKIVVFSGSIPRGVGEGIYNSLVKLVLSCNNRIISILDTRGEALKKGLQAKPFMLKPNKEEMEELTGRHLSRSGELVEVARSLVKRYVKLVVVSGGKGEVLVVKKREVMILTPPSIKTLNAVGAGDALVAGFAVGLLRGTGLEEMASLGVAAGAASVEKGREEALSLERIEELAKKVRYRRYSPRVS</sequence>
<evidence type="ECO:0000313" key="11">
    <source>
        <dbReference type="EMBL" id="KKM78813.1"/>
    </source>
</evidence>
<evidence type="ECO:0000256" key="8">
    <source>
        <dbReference type="ARBA" id="ARBA00032802"/>
    </source>
</evidence>
<dbReference type="GO" id="GO:0005524">
    <property type="term" value="F:ATP binding"/>
    <property type="evidence" value="ECO:0007669"/>
    <property type="project" value="UniProtKB-KW"/>
</dbReference>
<dbReference type="PIRSF" id="PIRSF000535">
    <property type="entry name" value="1PFK/6PFK/LacC"/>
    <property type="match status" value="1"/>
</dbReference>
<evidence type="ECO:0000259" key="10">
    <source>
        <dbReference type="Pfam" id="PF00294"/>
    </source>
</evidence>
<feature type="domain" description="Carbohydrate kinase PfkB" evidence="10">
    <location>
        <begin position="12"/>
        <end position="290"/>
    </location>
</feature>
<dbReference type="NCBIfam" id="TIGR03828">
    <property type="entry name" value="pfkB"/>
    <property type="match status" value="1"/>
</dbReference>
<proteinExistence type="inferred from homology"/>
<protein>
    <recommendedName>
        <fullName evidence="3">1-phosphofructokinase</fullName>
        <ecNumber evidence="2">2.7.1.56</ecNumber>
    </recommendedName>
    <alternativeName>
        <fullName evidence="8">Fructose 1-phosphate kinase</fullName>
    </alternativeName>
</protein>
<dbReference type="PANTHER" id="PTHR46566">
    <property type="entry name" value="1-PHOSPHOFRUCTOKINASE-RELATED"/>
    <property type="match status" value="1"/>
</dbReference>
<dbReference type="FunFam" id="3.40.1190.20:FF:000001">
    <property type="entry name" value="Phosphofructokinase"/>
    <property type="match status" value="1"/>
</dbReference>
<keyword evidence="5" id="KW-0547">Nucleotide-binding</keyword>
<accession>A0A0F9KA56</accession>
<dbReference type="NCBIfam" id="TIGR03168">
    <property type="entry name" value="1-PFK"/>
    <property type="match status" value="1"/>
</dbReference>
<evidence type="ECO:0000256" key="9">
    <source>
        <dbReference type="ARBA" id="ARBA00047745"/>
    </source>
</evidence>
<keyword evidence="4" id="KW-0808">Transferase</keyword>
<comment type="catalytic activity">
    <reaction evidence="9">
        <text>beta-D-fructose 1-phosphate + ATP = beta-D-fructose 1,6-bisphosphate + ADP + H(+)</text>
        <dbReference type="Rhea" id="RHEA:14213"/>
        <dbReference type="ChEBI" id="CHEBI:15378"/>
        <dbReference type="ChEBI" id="CHEBI:30616"/>
        <dbReference type="ChEBI" id="CHEBI:32966"/>
        <dbReference type="ChEBI" id="CHEBI:138881"/>
        <dbReference type="ChEBI" id="CHEBI:456216"/>
        <dbReference type="EC" id="2.7.1.56"/>
    </reaction>
</comment>
<evidence type="ECO:0000256" key="5">
    <source>
        <dbReference type="ARBA" id="ARBA00022741"/>
    </source>
</evidence>
<evidence type="ECO:0000256" key="1">
    <source>
        <dbReference type="ARBA" id="ARBA00010688"/>
    </source>
</evidence>
<dbReference type="InterPro" id="IPR002173">
    <property type="entry name" value="Carboh/pur_kinase_PfkB_CS"/>
</dbReference>
<dbReference type="InterPro" id="IPR029056">
    <property type="entry name" value="Ribokinase-like"/>
</dbReference>
<keyword evidence="6" id="KW-0418">Kinase</keyword>
<dbReference type="GO" id="GO:0008662">
    <property type="term" value="F:1-phosphofructokinase activity"/>
    <property type="evidence" value="ECO:0007669"/>
    <property type="project" value="UniProtKB-EC"/>
</dbReference>
<dbReference type="SUPFAM" id="SSF53613">
    <property type="entry name" value="Ribokinase-like"/>
    <property type="match status" value="1"/>
</dbReference>
<dbReference type="PROSITE" id="PS00583">
    <property type="entry name" value="PFKB_KINASES_1"/>
    <property type="match status" value="1"/>
</dbReference>
<dbReference type="GO" id="GO:0005829">
    <property type="term" value="C:cytosol"/>
    <property type="evidence" value="ECO:0007669"/>
    <property type="project" value="TreeGrafter"/>
</dbReference>
<name>A0A0F9KA56_9ZZZZ</name>
<dbReference type="CDD" id="cd01164">
    <property type="entry name" value="FruK_PfkB_like"/>
    <property type="match status" value="1"/>
</dbReference>
<dbReference type="AlphaFoldDB" id="A0A0F9KA56"/>
<keyword evidence="7" id="KW-0067">ATP-binding</keyword>
<dbReference type="EC" id="2.7.1.56" evidence="2"/>
<dbReference type="InterPro" id="IPR017583">
    <property type="entry name" value="Tagatose/fructose_Pkinase"/>
</dbReference>
<dbReference type="InterPro" id="IPR022463">
    <property type="entry name" value="1-PFruKinase"/>
</dbReference>
<evidence type="ECO:0000256" key="2">
    <source>
        <dbReference type="ARBA" id="ARBA00012131"/>
    </source>
</evidence>